<protein>
    <submittedName>
        <fullName evidence="4">KxYKxGKxW signal peptide</fullName>
    </submittedName>
</protein>
<keyword evidence="5" id="KW-1185">Reference proteome</keyword>
<dbReference type="EMBL" id="QXGL01000011">
    <property type="protein sequence ID" value="RSX50809.1"/>
    <property type="molecule type" value="Genomic_DNA"/>
</dbReference>
<dbReference type="InterPro" id="IPR042229">
    <property type="entry name" value="Listeria/Bacterioides_rpt_sf"/>
</dbReference>
<sequence>MTGNTKVWRAPLAGLASLAMIATMGVSALTATADEAKTFTFDVDGTNLKFDTKANVSGVTVAKDGKSAAVTDGGDGYLDKSDVVKAELALDPSYQSTYTLTGWENASGTLVATDAANADKVTDTTVTARYARSTDVYNVVFSGVYTVADVPVAKADGKLASWQFPTDTDRHDGKLLTGFVADKQTSQAVTADTDLANVVTKGSNEADVKAVTVDSAAVTFSSTDHSGKSWTLNTKNEGNDYVVEVEKGKTLADAGVKELPVASQPSTDPYGTATTRYTSTFSAASGKDAKAITLSTAISANVTVKPNYGVSEGYTVTFVSEGKVVSTQLVAADKTITKPADPTKKDDTNVKWAFKAWQLDGKDYDFSKNPGKNITLTAKFEASSIRVQFDPNYGKEPVASKWFSTGDYFEAPVYARDGYELSWPGAPEGAKLTIDGTNLKYVVNNEETAAKTGTITAGQTFKADWNKLAQAEYLTQIEGRVDRNLKDSEAKKWYTLASYNQYKKDFQDYLADKAEAAKNGYTEKKYKELLSKVKALQAKIVEVGDTPLYRVYNPNNGDHYFTTDKNEASHLVNLGWKAEGAPYKVVADRYNSVTFGTEDDGTARVVHVSASLGTELHSVYNPNTG</sequence>
<proteinExistence type="predicted"/>
<dbReference type="InterPro" id="IPR043708">
    <property type="entry name" value="DUF5648"/>
</dbReference>
<name>A0A430FDA3_9BIFI</name>
<reference evidence="4 5" key="1">
    <citation type="submission" date="2018-09" db="EMBL/GenBank/DDBJ databases">
        <title>Characterization of the phylogenetic diversity of five novel species belonging to the genus Bifidobacterium.</title>
        <authorList>
            <person name="Lugli G.A."/>
            <person name="Duranti S."/>
            <person name="Milani C."/>
        </authorList>
    </citation>
    <scope>NUCLEOTIDE SEQUENCE [LARGE SCALE GENOMIC DNA]</scope>
    <source>
        <strain evidence="4 5">2034B</strain>
    </source>
</reference>
<keyword evidence="2" id="KW-0732">Signal</keyword>
<comment type="caution">
    <text evidence="4">The sequence shown here is derived from an EMBL/GenBank/DDBJ whole genome shotgun (WGS) entry which is preliminary data.</text>
</comment>
<gene>
    <name evidence="4" type="ORF">D2E25_1955</name>
</gene>
<dbReference type="InterPro" id="IPR013378">
    <property type="entry name" value="InlB-like_B-rpt"/>
</dbReference>
<feature type="signal peptide" evidence="2">
    <location>
        <begin position="1"/>
        <end position="33"/>
    </location>
</feature>
<dbReference type="Proteomes" id="UP000287533">
    <property type="component" value="Unassembled WGS sequence"/>
</dbReference>
<comment type="subcellular location">
    <subcellularLocation>
        <location evidence="1">Cell envelope</location>
    </subcellularLocation>
</comment>
<evidence type="ECO:0000256" key="2">
    <source>
        <dbReference type="SAM" id="SignalP"/>
    </source>
</evidence>
<dbReference type="Gene3D" id="2.60.40.4270">
    <property type="entry name" value="Listeria-Bacteroides repeat domain"/>
    <property type="match status" value="1"/>
</dbReference>
<organism evidence="4 5">
    <name type="scientific">Bifidobacterium goeldii</name>
    <dbReference type="NCBI Taxonomy" id="2306975"/>
    <lineage>
        <taxon>Bacteria</taxon>
        <taxon>Bacillati</taxon>
        <taxon>Actinomycetota</taxon>
        <taxon>Actinomycetes</taxon>
        <taxon>Bifidobacteriales</taxon>
        <taxon>Bifidobacteriaceae</taxon>
        <taxon>Bifidobacterium</taxon>
    </lineage>
</organism>
<feature type="chain" id="PRO_5019186665" evidence="2">
    <location>
        <begin position="34"/>
        <end position="625"/>
    </location>
</feature>
<dbReference type="AlphaFoldDB" id="A0A430FDA3"/>
<evidence type="ECO:0000256" key="1">
    <source>
        <dbReference type="ARBA" id="ARBA00004196"/>
    </source>
</evidence>
<evidence type="ECO:0000313" key="5">
    <source>
        <dbReference type="Proteomes" id="UP000287533"/>
    </source>
</evidence>
<dbReference type="Pfam" id="PF09479">
    <property type="entry name" value="Flg_new"/>
    <property type="match status" value="1"/>
</dbReference>
<evidence type="ECO:0000313" key="4">
    <source>
        <dbReference type="EMBL" id="RSX50809.1"/>
    </source>
</evidence>
<evidence type="ECO:0000259" key="3">
    <source>
        <dbReference type="Pfam" id="PF18885"/>
    </source>
</evidence>
<dbReference type="GO" id="GO:0030313">
    <property type="term" value="C:cell envelope"/>
    <property type="evidence" value="ECO:0007669"/>
    <property type="project" value="UniProtKB-SubCell"/>
</dbReference>
<feature type="non-terminal residue" evidence="4">
    <location>
        <position position="625"/>
    </location>
</feature>
<dbReference type="RefSeq" id="WP_164514810.1">
    <property type="nucleotide sequence ID" value="NZ_QXGL01000011.1"/>
</dbReference>
<accession>A0A430FDA3</accession>
<feature type="domain" description="DUF5648" evidence="3">
    <location>
        <begin position="513"/>
        <end position="587"/>
    </location>
</feature>
<dbReference type="Pfam" id="PF18885">
    <property type="entry name" value="DUF5648"/>
    <property type="match status" value="1"/>
</dbReference>